<dbReference type="InterPro" id="IPR005946">
    <property type="entry name" value="Rib-P_diPkinase"/>
</dbReference>
<keyword evidence="2" id="KW-0808">Transferase</keyword>
<evidence type="ECO:0000313" key="12">
    <source>
        <dbReference type="Proteomes" id="UP000018466"/>
    </source>
</evidence>
<dbReference type="GO" id="GO:0006015">
    <property type="term" value="P:5-phosphoribose 1-diphosphate biosynthetic process"/>
    <property type="evidence" value="ECO:0007669"/>
    <property type="project" value="TreeGrafter"/>
</dbReference>
<dbReference type="EMBL" id="AGEL01000006">
    <property type="protein sequence ID" value="EHO17439.1"/>
    <property type="molecule type" value="Genomic_DNA"/>
</dbReference>
<dbReference type="PANTHER" id="PTHR10210">
    <property type="entry name" value="RIBOSE-PHOSPHATE DIPHOSPHOKINASE FAMILY MEMBER"/>
    <property type="match status" value="1"/>
</dbReference>
<dbReference type="GO" id="GO:0004749">
    <property type="term" value="F:ribose phosphate diphosphokinase activity"/>
    <property type="evidence" value="ECO:0007669"/>
    <property type="project" value="UniProtKB-EC"/>
</dbReference>
<organism evidence="11 12">
    <name type="scientific">Stomatobaculum longum</name>
    <dbReference type="NCBI Taxonomy" id="796942"/>
    <lineage>
        <taxon>Bacteria</taxon>
        <taxon>Bacillati</taxon>
        <taxon>Bacillota</taxon>
        <taxon>Clostridia</taxon>
        <taxon>Lachnospirales</taxon>
        <taxon>Lachnospiraceae</taxon>
        <taxon>Stomatobaculum</taxon>
    </lineage>
</organism>
<dbReference type="Pfam" id="PF13793">
    <property type="entry name" value="Pribosyltran_N"/>
    <property type="match status" value="1"/>
</dbReference>
<gene>
    <name evidence="11" type="ORF">HMPREF9623_01038</name>
</gene>
<evidence type="ECO:0000256" key="7">
    <source>
        <dbReference type="ARBA" id="ARBA00049535"/>
    </source>
</evidence>
<dbReference type="GO" id="GO:0006164">
    <property type="term" value="P:purine nucleotide biosynthetic process"/>
    <property type="evidence" value="ECO:0007669"/>
    <property type="project" value="TreeGrafter"/>
</dbReference>
<dbReference type="NCBIfam" id="NF005299">
    <property type="entry name" value="PRK06827.1"/>
    <property type="match status" value="1"/>
</dbReference>
<dbReference type="AlphaFoldDB" id="A0AA36Y5Q4"/>
<dbReference type="GO" id="GO:0016301">
    <property type="term" value="F:kinase activity"/>
    <property type="evidence" value="ECO:0007669"/>
    <property type="project" value="UniProtKB-KW"/>
</dbReference>
<reference evidence="11 12" key="1">
    <citation type="submission" date="2011-10" db="EMBL/GenBank/DDBJ databases">
        <title>The Genome Sequence of Lachnospiraceae bacterium ACC2.</title>
        <authorList>
            <consortium name="The Broad Institute Genome Sequencing Platform"/>
            <person name="Earl A."/>
            <person name="Ward D."/>
            <person name="Feldgarden M."/>
            <person name="Gevers D."/>
            <person name="Sizova M."/>
            <person name="Hazen A."/>
            <person name="Epstein S."/>
            <person name="Young S.K."/>
            <person name="Zeng Q."/>
            <person name="Gargeya S."/>
            <person name="Fitzgerald M."/>
            <person name="Haas B."/>
            <person name="Abouelleil A."/>
            <person name="Alvarado L."/>
            <person name="Arachchi H.M."/>
            <person name="Berlin A."/>
            <person name="Brown A."/>
            <person name="Chapman S.B."/>
            <person name="Chen Z."/>
            <person name="Dunbar C."/>
            <person name="Freedman E."/>
            <person name="Gearin G."/>
            <person name="Goldberg J."/>
            <person name="Griggs A."/>
            <person name="Gujja S."/>
            <person name="Heiman D."/>
            <person name="Howarth C."/>
            <person name="Larson L."/>
            <person name="Lui A."/>
            <person name="MacDonald P.J.P."/>
            <person name="Montmayeur A."/>
            <person name="Murphy C."/>
            <person name="Neiman D."/>
            <person name="Pearson M."/>
            <person name="Priest M."/>
            <person name="Roberts A."/>
            <person name="Saif S."/>
            <person name="Shea T."/>
            <person name="Shenoy N."/>
            <person name="Sisk P."/>
            <person name="Stolte C."/>
            <person name="Sykes S."/>
            <person name="Wortman J."/>
            <person name="Nusbaum C."/>
            <person name="Birren B."/>
        </authorList>
    </citation>
    <scope>NUCLEOTIDE SEQUENCE [LARGE SCALE GENOMIC DNA]</scope>
    <source>
        <strain evidence="11 12">ACC2</strain>
    </source>
</reference>
<evidence type="ECO:0000256" key="1">
    <source>
        <dbReference type="ARBA" id="ARBA00013247"/>
    </source>
</evidence>
<evidence type="ECO:0000256" key="4">
    <source>
        <dbReference type="ARBA" id="ARBA00022741"/>
    </source>
</evidence>
<dbReference type="Gene3D" id="3.40.50.2020">
    <property type="match status" value="2"/>
</dbReference>
<evidence type="ECO:0000259" key="10">
    <source>
        <dbReference type="Pfam" id="PF13793"/>
    </source>
</evidence>
<evidence type="ECO:0000256" key="3">
    <source>
        <dbReference type="ARBA" id="ARBA00022727"/>
    </source>
</evidence>
<dbReference type="GO" id="GO:0002189">
    <property type="term" value="C:ribose phosphate diphosphokinase complex"/>
    <property type="evidence" value="ECO:0007669"/>
    <property type="project" value="TreeGrafter"/>
</dbReference>
<comment type="catalytic activity">
    <reaction evidence="7">
        <text>D-ribose 5-phosphate + ATP = 5-phospho-alpha-D-ribose 1-diphosphate + AMP + H(+)</text>
        <dbReference type="Rhea" id="RHEA:15609"/>
        <dbReference type="ChEBI" id="CHEBI:15378"/>
        <dbReference type="ChEBI" id="CHEBI:30616"/>
        <dbReference type="ChEBI" id="CHEBI:58017"/>
        <dbReference type="ChEBI" id="CHEBI:78346"/>
        <dbReference type="ChEBI" id="CHEBI:456215"/>
        <dbReference type="EC" id="2.7.6.1"/>
    </reaction>
</comment>
<dbReference type="InterPro" id="IPR000836">
    <property type="entry name" value="PRTase_dom"/>
</dbReference>
<sequence>MSNEDKEIETIPVGPLGLVPLKSCEELGKKVDAYLVRWRNARQSEHKDTLAFMGYEKDSFIVQSQINRFGTGEGKGTLLQSVRGKDLFLMVDVCNHSLTYSLCGMTNHMSPDDHFADLKRVISAAAGKARRINVIMPFLYESRVSHRDGRESLDCSLALHELVNMGVDNILTFDAHEPRVQNAIPLKGFETVQPIYQFIKALLQTETELKVDSEHMMIISPDAGGMGRAIYFANMMGLDVGMFYKRRDYTRLVGGRNPVLAHEFLGADVTGKDVIVVDDMISSGETVQEVARELKRRGARKVFVCATFGLFTNGLARFDRYYEEGMIDKIFTTNLVYQSPELLSRPYYVSVEMSKYIALLIDSLNHDTSVSELLQPSERIHRALTKHRAAQERN</sequence>
<evidence type="ECO:0000313" key="11">
    <source>
        <dbReference type="EMBL" id="EHO17439.1"/>
    </source>
</evidence>
<dbReference type="InterPro" id="IPR029099">
    <property type="entry name" value="Pribosyltran_N"/>
</dbReference>
<protein>
    <recommendedName>
        <fullName evidence="1">ribose-phosphate diphosphokinase</fullName>
        <ecNumber evidence="1">2.7.6.1</ecNumber>
    </recommendedName>
</protein>
<dbReference type="GO" id="GO:0005737">
    <property type="term" value="C:cytoplasm"/>
    <property type="evidence" value="ECO:0007669"/>
    <property type="project" value="TreeGrafter"/>
</dbReference>
<comment type="similarity">
    <text evidence="8">Belongs to the ribose-phosphate pyrophosphokinase family.</text>
</comment>
<comment type="caution">
    <text evidence="11">The sequence shown here is derived from an EMBL/GenBank/DDBJ whole genome shotgun (WGS) entry which is preliminary data.</text>
</comment>
<dbReference type="GO" id="GO:0000287">
    <property type="term" value="F:magnesium ion binding"/>
    <property type="evidence" value="ECO:0007669"/>
    <property type="project" value="InterPro"/>
</dbReference>
<dbReference type="EC" id="2.7.6.1" evidence="1"/>
<evidence type="ECO:0000256" key="5">
    <source>
        <dbReference type="ARBA" id="ARBA00022777"/>
    </source>
</evidence>
<dbReference type="RefSeq" id="WP_009532871.1">
    <property type="nucleotide sequence ID" value="NZ_CAJPPX010000042.1"/>
</dbReference>
<dbReference type="CDD" id="cd06223">
    <property type="entry name" value="PRTases_typeI"/>
    <property type="match status" value="1"/>
</dbReference>
<dbReference type="Pfam" id="PF00156">
    <property type="entry name" value="Pribosyltran"/>
    <property type="match status" value="1"/>
</dbReference>
<name>A0AA36Y5Q4_9FIRM</name>
<keyword evidence="4" id="KW-0547">Nucleotide-binding</keyword>
<dbReference type="PANTHER" id="PTHR10210:SF32">
    <property type="entry name" value="RIBOSE-PHOSPHATE PYROPHOSPHOKINASE 2"/>
    <property type="match status" value="1"/>
</dbReference>
<dbReference type="SUPFAM" id="SSF53271">
    <property type="entry name" value="PRTase-like"/>
    <property type="match status" value="2"/>
</dbReference>
<keyword evidence="12" id="KW-1185">Reference proteome</keyword>
<dbReference type="NCBIfam" id="TIGR01251">
    <property type="entry name" value="ribP_PPkin"/>
    <property type="match status" value="1"/>
</dbReference>
<evidence type="ECO:0000259" key="9">
    <source>
        <dbReference type="Pfam" id="PF00156"/>
    </source>
</evidence>
<evidence type="ECO:0000256" key="6">
    <source>
        <dbReference type="ARBA" id="ARBA00022840"/>
    </source>
</evidence>
<dbReference type="Proteomes" id="UP000018466">
    <property type="component" value="Unassembled WGS sequence"/>
</dbReference>
<evidence type="ECO:0000256" key="2">
    <source>
        <dbReference type="ARBA" id="ARBA00022679"/>
    </source>
</evidence>
<dbReference type="GO" id="GO:0005524">
    <property type="term" value="F:ATP binding"/>
    <property type="evidence" value="ECO:0007669"/>
    <property type="project" value="UniProtKB-KW"/>
</dbReference>
<proteinExistence type="inferred from homology"/>
<keyword evidence="5" id="KW-0418">Kinase</keyword>
<evidence type="ECO:0000256" key="8">
    <source>
        <dbReference type="RuleBase" id="RU004324"/>
    </source>
</evidence>
<keyword evidence="6" id="KW-0067">ATP-binding</keyword>
<feature type="domain" description="Phosphoribosyltransferase" evidence="9">
    <location>
        <begin position="194"/>
        <end position="308"/>
    </location>
</feature>
<keyword evidence="3 8" id="KW-0545">Nucleotide biosynthesis</keyword>
<feature type="domain" description="Ribose-phosphate pyrophosphokinase N-terminal" evidence="10">
    <location>
        <begin position="18"/>
        <end position="166"/>
    </location>
</feature>
<dbReference type="InterPro" id="IPR029057">
    <property type="entry name" value="PRTase-like"/>
</dbReference>
<dbReference type="GeneID" id="86940794"/>
<accession>A0AA36Y5Q4</accession>